<gene>
    <name evidence="4" type="ordered locus">HPB8_1630</name>
</gene>
<dbReference type="EMBL" id="FN598874">
    <property type="protein sequence ID" value="CBI67187.1"/>
    <property type="molecule type" value="Genomic_DNA"/>
</dbReference>
<evidence type="ECO:0000256" key="3">
    <source>
        <dbReference type="SAM" id="Phobius"/>
    </source>
</evidence>
<dbReference type="Proteomes" id="UP000007091">
    <property type="component" value="Chromosome"/>
</dbReference>
<keyword evidence="3" id="KW-0472">Membrane</keyword>
<sequence>MSINLAGSAYRVTVPACVLIAALLLKLKAEQEARLKAEQEADETNKTWYLVIVFCILIGLAVLAVFYIKGKHQSNNNPKSGVENLKNPSHKN</sequence>
<protein>
    <submittedName>
        <fullName evidence="4">UPF0174 protein jhp_1494</fullName>
    </submittedName>
</protein>
<feature type="coiled-coil region" evidence="1">
    <location>
        <begin position="20"/>
        <end position="47"/>
    </location>
</feature>
<name>D7FG80_HELP3</name>
<evidence type="ECO:0000313" key="5">
    <source>
        <dbReference type="Proteomes" id="UP000007091"/>
    </source>
</evidence>
<evidence type="ECO:0000256" key="2">
    <source>
        <dbReference type="SAM" id="MobiDB-lite"/>
    </source>
</evidence>
<keyword evidence="1" id="KW-0175">Coiled coil</keyword>
<evidence type="ECO:0000256" key="1">
    <source>
        <dbReference type="SAM" id="Coils"/>
    </source>
</evidence>
<dbReference type="HOGENOM" id="CLU_156497_1_0_7"/>
<dbReference type="AlphaFoldDB" id="D7FG80"/>
<accession>D7FG80</accession>
<feature type="region of interest" description="Disordered" evidence="2">
    <location>
        <begin position="72"/>
        <end position="92"/>
    </location>
</feature>
<evidence type="ECO:0000313" key="4">
    <source>
        <dbReference type="EMBL" id="CBI67187.1"/>
    </source>
</evidence>
<reference evidence="4 5" key="1">
    <citation type="journal article" date="2010" name="BMC Genomics">
        <title>Sequencing, annotation, and comparative genome analysis of the gerbil-adapted Helicobacter pylori strain B8.</title>
        <authorList>
            <person name="Farnbacher M."/>
            <person name="Jahns T."/>
            <person name="Willrodt D."/>
            <person name="Daniel R."/>
            <person name="Haas R."/>
            <person name="Goesmann A."/>
            <person name="Kurtz S."/>
            <person name="Rieder G."/>
        </authorList>
    </citation>
    <scope>NUCLEOTIDE SEQUENCE [LARGE SCALE GENOMIC DNA]</scope>
    <source>
        <strain evidence="4 5">B8</strain>
    </source>
</reference>
<keyword evidence="3" id="KW-0812">Transmembrane</keyword>
<dbReference type="KEGG" id="hpl:HPB8_1630"/>
<proteinExistence type="predicted"/>
<organism evidence="4 5">
    <name type="scientific">Helicobacter pylori (strain B8)</name>
    <dbReference type="NCBI Taxonomy" id="693745"/>
    <lineage>
        <taxon>Bacteria</taxon>
        <taxon>Pseudomonadati</taxon>
        <taxon>Campylobacterota</taxon>
        <taxon>Epsilonproteobacteria</taxon>
        <taxon>Campylobacterales</taxon>
        <taxon>Helicobacteraceae</taxon>
        <taxon>Helicobacter</taxon>
    </lineage>
</organism>
<keyword evidence="3" id="KW-1133">Transmembrane helix</keyword>
<feature type="transmembrane region" description="Helical" evidence="3">
    <location>
        <begin position="48"/>
        <end position="68"/>
    </location>
</feature>